<evidence type="ECO:0000259" key="13">
    <source>
        <dbReference type="PROSITE" id="PS50076"/>
    </source>
</evidence>
<dbReference type="Gene3D" id="1.10.287.110">
    <property type="entry name" value="DnaJ domain"/>
    <property type="match status" value="1"/>
</dbReference>
<dbReference type="EMBL" id="MEYS01000001">
    <property type="protein sequence ID" value="OGD34631.1"/>
    <property type="molecule type" value="Genomic_DNA"/>
</dbReference>
<comment type="cofactor">
    <cofactor evidence="11">
        <name>Zn(2+)</name>
        <dbReference type="ChEBI" id="CHEBI:29105"/>
    </cofactor>
    <text evidence="11">Binds 2 Zn(2+) ions per monomer.</text>
</comment>
<dbReference type="GO" id="GO:0005737">
    <property type="term" value="C:cytoplasm"/>
    <property type="evidence" value="ECO:0007669"/>
    <property type="project" value="UniProtKB-SubCell"/>
</dbReference>
<evidence type="ECO:0000259" key="14">
    <source>
        <dbReference type="PROSITE" id="PS51188"/>
    </source>
</evidence>
<keyword evidence="5 11" id="KW-0863">Zinc-finger</keyword>
<name>A0A1F5BVK1_9BACT</name>
<evidence type="ECO:0000256" key="9">
    <source>
        <dbReference type="ARBA" id="ARBA00061004"/>
    </source>
</evidence>
<evidence type="ECO:0000256" key="1">
    <source>
        <dbReference type="ARBA" id="ARBA00022490"/>
    </source>
</evidence>
<dbReference type="Proteomes" id="UP000176650">
    <property type="component" value="Unassembled WGS sequence"/>
</dbReference>
<dbReference type="PRINTS" id="PR00625">
    <property type="entry name" value="JDOMAIN"/>
</dbReference>
<evidence type="ECO:0000313" key="16">
    <source>
        <dbReference type="Proteomes" id="UP000176650"/>
    </source>
</evidence>
<dbReference type="GO" id="GO:0008270">
    <property type="term" value="F:zinc ion binding"/>
    <property type="evidence" value="ECO:0007669"/>
    <property type="project" value="UniProtKB-UniRule"/>
</dbReference>
<comment type="caution">
    <text evidence="15">The sequence shown here is derived from an EMBL/GenBank/DDBJ whole genome shotgun (WGS) entry which is preliminary data.</text>
</comment>
<keyword evidence="4 11" id="KW-0677">Repeat</keyword>
<proteinExistence type="inferred from homology"/>
<dbReference type="GO" id="GO:0009408">
    <property type="term" value="P:response to heat"/>
    <property type="evidence" value="ECO:0007669"/>
    <property type="project" value="InterPro"/>
</dbReference>
<dbReference type="PROSITE" id="PS50076">
    <property type="entry name" value="DNAJ_2"/>
    <property type="match status" value="1"/>
</dbReference>
<dbReference type="NCBIfam" id="NF008035">
    <property type="entry name" value="PRK10767.1"/>
    <property type="match status" value="1"/>
</dbReference>
<feature type="zinc finger region" description="CR-type" evidence="12">
    <location>
        <begin position="134"/>
        <end position="216"/>
    </location>
</feature>
<dbReference type="Gene3D" id="2.10.230.10">
    <property type="entry name" value="Heat shock protein DnaJ, cysteine-rich domain"/>
    <property type="match status" value="1"/>
</dbReference>
<keyword evidence="1 11" id="KW-0963">Cytoplasm</keyword>
<dbReference type="InterPro" id="IPR002939">
    <property type="entry name" value="DnaJ_C"/>
</dbReference>
<evidence type="ECO:0000256" key="6">
    <source>
        <dbReference type="ARBA" id="ARBA00022833"/>
    </source>
</evidence>
<feature type="binding site" evidence="11">
    <location>
        <position position="150"/>
    </location>
    <ligand>
        <name>Zn(2+)</name>
        <dbReference type="ChEBI" id="CHEBI:29105"/>
        <label>1</label>
    </ligand>
</feature>
<dbReference type="GO" id="GO:0051082">
    <property type="term" value="F:unfolded protein binding"/>
    <property type="evidence" value="ECO:0007669"/>
    <property type="project" value="UniProtKB-UniRule"/>
</dbReference>
<dbReference type="FunFam" id="2.60.260.20:FF:000005">
    <property type="entry name" value="Chaperone protein dnaJ 1, mitochondrial"/>
    <property type="match status" value="1"/>
</dbReference>
<evidence type="ECO:0000256" key="4">
    <source>
        <dbReference type="ARBA" id="ARBA00022737"/>
    </source>
</evidence>
<keyword evidence="3 11" id="KW-0479">Metal-binding</keyword>
<sequence>MAKDFYTILGVGKNASEEEIKKAYRKLAHQHHPDKAGGSDAKFKEVNEAYQTLSDAKKRRHYDAFGSAPQGGQSSGGGAGFGGFQWDFQGGDFSDIFSDFFGGGGQGRGQPHRQEKGEDIRVALHSTLEDSAFGAEKELSIKRDVECSRCKGSQAEPKSEIVSCAHCGGTGRVSRQYRTMFGTIAQQSACSACQGRGKVPKHKCTQCHGAGVRKETDTFKIKIPAGIDSEQMFKVQGKGNAAPLGAQSGDLYVAVTVAKHPIFSRKGSDLYLDLPVRFSQAAFGDKIDIKTLYDTVSLKVPAGIQSESVIKLGGKGMPRVSGFGKGDLLVKVRVQTPAKLSRRQKELLEELKKENL</sequence>
<dbReference type="SUPFAM" id="SSF49493">
    <property type="entry name" value="HSP40/DnaJ peptide-binding domain"/>
    <property type="match status" value="2"/>
</dbReference>
<feature type="binding site" evidence="11">
    <location>
        <position position="164"/>
    </location>
    <ligand>
        <name>Zn(2+)</name>
        <dbReference type="ChEBI" id="CHEBI:29105"/>
        <label>2</label>
    </ligand>
</feature>
<keyword evidence="2 11" id="KW-0235">DNA replication</keyword>
<evidence type="ECO:0000256" key="7">
    <source>
        <dbReference type="ARBA" id="ARBA00023016"/>
    </source>
</evidence>
<feature type="binding site" evidence="11">
    <location>
        <position position="190"/>
    </location>
    <ligand>
        <name>Zn(2+)</name>
        <dbReference type="ChEBI" id="CHEBI:29105"/>
        <label>2</label>
    </ligand>
</feature>
<feature type="binding site" evidence="11">
    <location>
        <position position="204"/>
    </location>
    <ligand>
        <name>Zn(2+)</name>
        <dbReference type="ChEBI" id="CHEBI:29105"/>
        <label>1</label>
    </ligand>
</feature>
<dbReference type="InterPro" id="IPR001305">
    <property type="entry name" value="HSP_DnaJ_Cys-rich_dom"/>
</dbReference>
<evidence type="ECO:0000256" key="11">
    <source>
        <dbReference type="HAMAP-Rule" id="MF_01152"/>
    </source>
</evidence>
<dbReference type="AlphaFoldDB" id="A0A1F5BVK1"/>
<dbReference type="PANTHER" id="PTHR43096">
    <property type="entry name" value="DNAJ HOMOLOG 1, MITOCHONDRIAL-RELATED"/>
    <property type="match status" value="1"/>
</dbReference>
<protein>
    <recommendedName>
        <fullName evidence="10 11">Chaperone protein DnaJ</fullName>
    </recommendedName>
</protein>
<dbReference type="NCBIfam" id="TIGR02349">
    <property type="entry name" value="DnaJ_bact"/>
    <property type="match status" value="1"/>
</dbReference>
<accession>A0A1F5BVK1</accession>
<dbReference type="FunFam" id="2.10.230.10:FF:000002">
    <property type="entry name" value="Molecular chaperone DnaJ"/>
    <property type="match status" value="1"/>
</dbReference>
<dbReference type="Pfam" id="PF01556">
    <property type="entry name" value="DnaJ_C"/>
    <property type="match status" value="1"/>
</dbReference>
<feature type="domain" description="CR-type" evidence="14">
    <location>
        <begin position="134"/>
        <end position="216"/>
    </location>
</feature>
<keyword evidence="8 11" id="KW-0143">Chaperone</keyword>
<dbReference type="InterPro" id="IPR036869">
    <property type="entry name" value="J_dom_sf"/>
</dbReference>
<dbReference type="Pfam" id="PF00684">
    <property type="entry name" value="DnaJ_CXXCXGXG"/>
    <property type="match status" value="1"/>
</dbReference>
<reference evidence="15 16" key="1">
    <citation type="journal article" date="2016" name="Nat. Commun.">
        <title>Thousands of microbial genomes shed light on interconnected biogeochemical processes in an aquifer system.</title>
        <authorList>
            <person name="Anantharaman K."/>
            <person name="Brown C.T."/>
            <person name="Hug L.A."/>
            <person name="Sharon I."/>
            <person name="Castelle C.J."/>
            <person name="Probst A.J."/>
            <person name="Thomas B.C."/>
            <person name="Singh A."/>
            <person name="Wilkins M.J."/>
            <person name="Karaoz U."/>
            <person name="Brodie E.L."/>
            <person name="Williams K.H."/>
            <person name="Hubbard S.S."/>
            <person name="Banfield J.F."/>
        </authorList>
    </citation>
    <scope>NUCLEOTIDE SEQUENCE [LARGE SCALE GENOMIC DNA]</scope>
</reference>
<dbReference type="PROSITE" id="PS00636">
    <property type="entry name" value="DNAJ_1"/>
    <property type="match status" value="1"/>
</dbReference>
<dbReference type="Pfam" id="PF00226">
    <property type="entry name" value="DnaJ"/>
    <property type="match status" value="1"/>
</dbReference>
<dbReference type="SUPFAM" id="SSF46565">
    <property type="entry name" value="Chaperone J-domain"/>
    <property type="match status" value="1"/>
</dbReference>
<dbReference type="GO" id="GO:0031072">
    <property type="term" value="F:heat shock protein binding"/>
    <property type="evidence" value="ECO:0007669"/>
    <property type="project" value="InterPro"/>
</dbReference>
<feature type="binding site" evidence="11">
    <location>
        <position position="193"/>
    </location>
    <ligand>
        <name>Zn(2+)</name>
        <dbReference type="ChEBI" id="CHEBI:29105"/>
        <label>2</label>
    </ligand>
</feature>
<feature type="binding site" evidence="11">
    <location>
        <position position="167"/>
    </location>
    <ligand>
        <name>Zn(2+)</name>
        <dbReference type="ChEBI" id="CHEBI:29105"/>
        <label>2</label>
    </ligand>
</feature>
<dbReference type="STRING" id="1797298.A2988_03965"/>
<dbReference type="GO" id="GO:0006260">
    <property type="term" value="P:DNA replication"/>
    <property type="evidence" value="ECO:0007669"/>
    <property type="project" value="UniProtKB-KW"/>
</dbReference>
<feature type="binding site" evidence="11">
    <location>
        <position position="207"/>
    </location>
    <ligand>
        <name>Zn(2+)</name>
        <dbReference type="ChEBI" id="CHEBI:29105"/>
        <label>1</label>
    </ligand>
</feature>
<evidence type="ECO:0000256" key="10">
    <source>
        <dbReference type="ARBA" id="ARBA00067609"/>
    </source>
</evidence>
<gene>
    <name evidence="11" type="primary">dnaJ</name>
    <name evidence="15" type="ORF">A2988_03965</name>
</gene>
<keyword evidence="7 11" id="KW-0346">Stress response</keyword>
<feature type="domain" description="J" evidence="13">
    <location>
        <begin position="4"/>
        <end position="66"/>
    </location>
</feature>
<dbReference type="SUPFAM" id="SSF57938">
    <property type="entry name" value="DnaJ/Hsp40 cysteine-rich domain"/>
    <property type="match status" value="1"/>
</dbReference>
<dbReference type="CDD" id="cd10719">
    <property type="entry name" value="DnaJ_zf"/>
    <property type="match status" value="1"/>
</dbReference>
<dbReference type="CDD" id="cd06257">
    <property type="entry name" value="DnaJ"/>
    <property type="match status" value="1"/>
</dbReference>
<dbReference type="GO" id="GO:0042026">
    <property type="term" value="P:protein refolding"/>
    <property type="evidence" value="ECO:0007669"/>
    <property type="project" value="TreeGrafter"/>
</dbReference>
<dbReference type="PROSITE" id="PS51188">
    <property type="entry name" value="ZF_CR"/>
    <property type="match status" value="1"/>
</dbReference>
<comment type="function">
    <text evidence="11">Participates actively in the response to hyperosmotic and heat shock by preventing the aggregation of stress-denatured proteins and by disaggregating proteins, also in an autonomous, DnaK-independent fashion. Unfolded proteins bind initially to DnaJ; upon interaction with the DnaJ-bound protein, DnaK hydrolyzes its bound ATP, resulting in the formation of a stable complex. GrpE releases ADP from DnaK; ATP binding to DnaK triggers the release of the substrate protein, thus completing the reaction cycle. Several rounds of ATP-dependent interactions between DnaJ, DnaK and GrpE are required for fully efficient folding. Also involved, together with DnaK and GrpE, in the DNA replication of plasmids through activation of initiation proteins.</text>
</comment>
<dbReference type="InterPro" id="IPR036410">
    <property type="entry name" value="HSP_DnaJ_Cys-rich_dom_sf"/>
</dbReference>
<evidence type="ECO:0000256" key="3">
    <source>
        <dbReference type="ARBA" id="ARBA00022723"/>
    </source>
</evidence>
<evidence type="ECO:0000256" key="5">
    <source>
        <dbReference type="ARBA" id="ARBA00022771"/>
    </source>
</evidence>
<evidence type="ECO:0000256" key="8">
    <source>
        <dbReference type="ARBA" id="ARBA00023186"/>
    </source>
</evidence>
<dbReference type="InterPro" id="IPR012724">
    <property type="entry name" value="DnaJ"/>
</dbReference>
<dbReference type="SMART" id="SM00271">
    <property type="entry name" value="DnaJ"/>
    <property type="match status" value="1"/>
</dbReference>
<comment type="similarity">
    <text evidence="9 11">Belongs to the DnaJ family.</text>
</comment>
<evidence type="ECO:0000256" key="12">
    <source>
        <dbReference type="PROSITE-ProRule" id="PRU00546"/>
    </source>
</evidence>
<dbReference type="Gene3D" id="2.60.260.20">
    <property type="entry name" value="Urease metallochaperone UreE, N-terminal domain"/>
    <property type="match status" value="2"/>
</dbReference>
<feature type="binding site" evidence="11">
    <location>
        <position position="147"/>
    </location>
    <ligand>
        <name>Zn(2+)</name>
        <dbReference type="ChEBI" id="CHEBI:29105"/>
        <label>1</label>
    </ligand>
</feature>
<dbReference type="InterPro" id="IPR018253">
    <property type="entry name" value="DnaJ_domain_CS"/>
</dbReference>
<dbReference type="HAMAP" id="MF_01152">
    <property type="entry name" value="DnaJ"/>
    <property type="match status" value="1"/>
</dbReference>
<comment type="caution">
    <text evidence="11">Lacks conserved residue(s) required for the propagation of feature annotation.</text>
</comment>
<dbReference type="InterPro" id="IPR001623">
    <property type="entry name" value="DnaJ_domain"/>
</dbReference>
<comment type="domain">
    <text evidence="11">The J domain is necessary and sufficient to stimulate DnaK ATPase activity. Zinc center 1 plays an important role in the autonomous, DnaK-independent chaperone activity of DnaJ. Zinc center 2 is essential for interaction with DnaK and for DnaJ activity.</text>
</comment>
<comment type="subcellular location">
    <subcellularLocation>
        <location evidence="11">Cytoplasm</location>
    </subcellularLocation>
</comment>
<comment type="subunit">
    <text evidence="11">Homodimer.</text>
</comment>
<dbReference type="GO" id="GO:0005524">
    <property type="term" value="F:ATP binding"/>
    <property type="evidence" value="ECO:0007669"/>
    <property type="project" value="InterPro"/>
</dbReference>
<dbReference type="CDD" id="cd10747">
    <property type="entry name" value="DnaJ_C"/>
    <property type="match status" value="1"/>
</dbReference>
<dbReference type="InterPro" id="IPR008971">
    <property type="entry name" value="HSP40/DnaJ_pept-bd"/>
</dbReference>
<evidence type="ECO:0000256" key="2">
    <source>
        <dbReference type="ARBA" id="ARBA00022705"/>
    </source>
</evidence>
<organism evidence="15 16">
    <name type="scientific">Candidatus Azambacteria bacterium RIFCSPLOWO2_01_FULL_46_25</name>
    <dbReference type="NCBI Taxonomy" id="1797298"/>
    <lineage>
        <taxon>Bacteria</taxon>
        <taxon>Candidatus Azamiibacteriota</taxon>
    </lineage>
</organism>
<keyword evidence="6 11" id="KW-0862">Zinc</keyword>
<dbReference type="PANTHER" id="PTHR43096:SF48">
    <property type="entry name" value="CHAPERONE PROTEIN DNAJ"/>
    <property type="match status" value="1"/>
</dbReference>
<evidence type="ECO:0000313" key="15">
    <source>
        <dbReference type="EMBL" id="OGD34631.1"/>
    </source>
</evidence>